<feature type="domain" description="PAC" evidence="8">
    <location>
        <begin position="199"/>
        <end position="250"/>
    </location>
</feature>
<evidence type="ECO:0000256" key="1">
    <source>
        <dbReference type="ARBA" id="ARBA00000085"/>
    </source>
</evidence>
<dbReference type="PRINTS" id="PR00344">
    <property type="entry name" value="BCTRLSENSOR"/>
</dbReference>
<dbReference type="PROSITE" id="PS50109">
    <property type="entry name" value="HIS_KIN"/>
    <property type="match status" value="1"/>
</dbReference>
<feature type="domain" description="Histidine kinase" evidence="6">
    <location>
        <begin position="477"/>
        <end position="686"/>
    </location>
</feature>
<reference evidence="9 10" key="1">
    <citation type="journal article" date="2019" name="Int. J. Syst. Evol. Microbiol.">
        <title>The Global Catalogue of Microorganisms (GCM) 10K type strain sequencing project: providing services to taxonomists for standard genome sequencing and annotation.</title>
        <authorList>
            <consortium name="The Broad Institute Genomics Platform"/>
            <consortium name="The Broad Institute Genome Sequencing Center for Infectious Disease"/>
            <person name="Wu L."/>
            <person name="Ma J."/>
        </authorList>
    </citation>
    <scope>NUCLEOTIDE SEQUENCE [LARGE SCALE GENOMIC DNA]</scope>
    <source>
        <strain evidence="9 10">CGMCC 1.12121</strain>
    </source>
</reference>
<dbReference type="Pfam" id="PF08448">
    <property type="entry name" value="PAS_4"/>
    <property type="match status" value="3"/>
</dbReference>
<dbReference type="EMBL" id="JBHUDK010000006">
    <property type="protein sequence ID" value="MFD1598794.1"/>
    <property type="molecule type" value="Genomic_DNA"/>
</dbReference>
<dbReference type="AlphaFoldDB" id="A0ABD6CLR4"/>
<dbReference type="InterPro" id="IPR036890">
    <property type="entry name" value="HATPase_C_sf"/>
</dbReference>
<dbReference type="SMART" id="SM00091">
    <property type="entry name" value="PAS"/>
    <property type="match status" value="4"/>
</dbReference>
<dbReference type="InterPro" id="IPR005467">
    <property type="entry name" value="His_kinase_dom"/>
</dbReference>
<dbReference type="Gene3D" id="3.30.450.20">
    <property type="entry name" value="PAS domain"/>
    <property type="match status" value="4"/>
</dbReference>
<dbReference type="GO" id="GO:0004673">
    <property type="term" value="F:protein histidine kinase activity"/>
    <property type="evidence" value="ECO:0007669"/>
    <property type="project" value="UniProtKB-EC"/>
</dbReference>
<dbReference type="InterPro" id="IPR035965">
    <property type="entry name" value="PAS-like_dom_sf"/>
</dbReference>
<dbReference type="InterPro" id="IPR013655">
    <property type="entry name" value="PAS_fold_3"/>
</dbReference>
<evidence type="ECO:0000259" key="8">
    <source>
        <dbReference type="PROSITE" id="PS50113"/>
    </source>
</evidence>
<dbReference type="Gene3D" id="3.30.565.10">
    <property type="entry name" value="Histidine kinase-like ATPase, C-terminal domain"/>
    <property type="match status" value="1"/>
</dbReference>
<dbReference type="NCBIfam" id="TIGR00229">
    <property type="entry name" value="sensory_box"/>
    <property type="match status" value="3"/>
</dbReference>
<dbReference type="Proteomes" id="UP001597085">
    <property type="component" value="Unassembled WGS sequence"/>
</dbReference>
<dbReference type="CDD" id="cd00130">
    <property type="entry name" value="PAS"/>
    <property type="match status" value="2"/>
</dbReference>
<accession>A0ABD6CLR4</accession>
<dbReference type="EC" id="2.7.13.3" evidence="2"/>
<keyword evidence="10" id="KW-1185">Reference proteome</keyword>
<evidence type="ECO:0000256" key="3">
    <source>
        <dbReference type="ARBA" id="ARBA00022553"/>
    </source>
</evidence>
<dbReference type="SMART" id="SM00086">
    <property type="entry name" value="PAC"/>
    <property type="match status" value="3"/>
</dbReference>
<evidence type="ECO:0000259" key="6">
    <source>
        <dbReference type="PROSITE" id="PS50109"/>
    </source>
</evidence>
<evidence type="ECO:0000256" key="4">
    <source>
        <dbReference type="ARBA" id="ARBA00022679"/>
    </source>
</evidence>
<dbReference type="SMART" id="SM00387">
    <property type="entry name" value="HATPase_c"/>
    <property type="match status" value="1"/>
</dbReference>
<dbReference type="PANTHER" id="PTHR43304">
    <property type="entry name" value="PHYTOCHROME-LIKE PROTEIN CPH1"/>
    <property type="match status" value="1"/>
</dbReference>
<feature type="domain" description="PAS" evidence="7">
    <location>
        <begin position="251"/>
        <end position="321"/>
    </location>
</feature>
<feature type="domain" description="PAS" evidence="7">
    <location>
        <begin position="124"/>
        <end position="196"/>
    </location>
</feature>
<dbReference type="PROSITE" id="PS50112">
    <property type="entry name" value="PAS"/>
    <property type="match status" value="3"/>
</dbReference>
<dbReference type="Pfam" id="PF08447">
    <property type="entry name" value="PAS_3"/>
    <property type="match status" value="1"/>
</dbReference>
<keyword evidence="4" id="KW-0808">Transferase</keyword>
<evidence type="ECO:0000313" key="9">
    <source>
        <dbReference type="EMBL" id="MFD1598794.1"/>
    </source>
</evidence>
<gene>
    <name evidence="9" type="ORF">ACFSBX_07455</name>
</gene>
<dbReference type="InterPro" id="IPR013656">
    <property type="entry name" value="PAS_4"/>
</dbReference>
<dbReference type="InterPro" id="IPR000014">
    <property type="entry name" value="PAS"/>
</dbReference>
<proteinExistence type="predicted"/>
<comment type="caution">
    <text evidence="9">The sequence shown here is derived from an EMBL/GenBank/DDBJ whole genome shotgun (WGS) entry which is preliminary data.</text>
</comment>
<evidence type="ECO:0000256" key="2">
    <source>
        <dbReference type="ARBA" id="ARBA00012438"/>
    </source>
</evidence>
<dbReference type="SUPFAM" id="SSF55874">
    <property type="entry name" value="ATPase domain of HSP90 chaperone/DNA topoisomerase II/histidine kinase"/>
    <property type="match status" value="1"/>
</dbReference>
<dbReference type="RefSeq" id="WP_256420331.1">
    <property type="nucleotide sequence ID" value="NZ_JANHDI010000002.1"/>
</dbReference>
<dbReference type="Pfam" id="PF02518">
    <property type="entry name" value="HATPase_c"/>
    <property type="match status" value="1"/>
</dbReference>
<keyword evidence="3" id="KW-0597">Phosphoprotein</keyword>
<keyword evidence="5" id="KW-0418">Kinase</keyword>
<dbReference type="InterPro" id="IPR052162">
    <property type="entry name" value="Sensor_kinase/Photoreceptor"/>
</dbReference>
<evidence type="ECO:0000313" key="10">
    <source>
        <dbReference type="Proteomes" id="UP001597085"/>
    </source>
</evidence>
<evidence type="ECO:0000256" key="5">
    <source>
        <dbReference type="ARBA" id="ARBA00022777"/>
    </source>
</evidence>
<comment type="catalytic activity">
    <reaction evidence="1">
        <text>ATP + protein L-histidine = ADP + protein N-phospho-L-histidine.</text>
        <dbReference type="EC" id="2.7.13.3"/>
    </reaction>
</comment>
<dbReference type="InterPro" id="IPR003594">
    <property type="entry name" value="HATPase_dom"/>
</dbReference>
<dbReference type="Gene3D" id="2.10.70.100">
    <property type="match status" value="1"/>
</dbReference>
<protein>
    <recommendedName>
        <fullName evidence="2">histidine kinase</fullName>
        <ecNumber evidence="2">2.7.13.3</ecNumber>
    </recommendedName>
</protein>
<feature type="domain" description="PAS" evidence="7">
    <location>
        <begin position="357"/>
        <end position="405"/>
    </location>
</feature>
<dbReference type="PANTHER" id="PTHR43304:SF1">
    <property type="entry name" value="PAC DOMAIN-CONTAINING PROTEIN"/>
    <property type="match status" value="1"/>
</dbReference>
<dbReference type="InterPro" id="IPR000700">
    <property type="entry name" value="PAS-assoc_C"/>
</dbReference>
<dbReference type="PROSITE" id="PS50113">
    <property type="entry name" value="PAC"/>
    <property type="match status" value="1"/>
</dbReference>
<evidence type="ECO:0000259" key="7">
    <source>
        <dbReference type="PROSITE" id="PS50112"/>
    </source>
</evidence>
<name>A0ABD6CLR4_9EURY</name>
<dbReference type="InterPro" id="IPR001610">
    <property type="entry name" value="PAC"/>
</dbReference>
<dbReference type="SUPFAM" id="SSF55785">
    <property type="entry name" value="PYP-like sensor domain (PAS domain)"/>
    <property type="match status" value="4"/>
</dbReference>
<sequence>MADPLFERVFEATAARVAVHEPNTARFAAVNPAYADALGDDPQALEGQSLLDIAAQDGTALTGAIERALSGDSEQVETLLKGSSGVAREITMELDTITEGEQVRLVSSISSIGDPTDEAAPTPSERRLEVALAGTDTGVWEWDMASDTVIWTESMERLFGLEPGTFGGTFEDFVKWVHPEDLSAVQTAIENAIESGEMFQTEYRIERTDGEKRWVHARGELQETVDGAGRIVGIVTDITDRKRTERALRQQEKQYRQLVERLPDAHYTIDSDWRITFCNEALANRLERTVEEIQGTHIRDLLPEVEDTVVERTFQRVMETGVPETFEYQHESGRWVRVQVYPYADGVAAVSTDVSDQREELLSILDATPIVVYRFDRDGVFQDVRGEMLSRLGLEPDDLIGDTIFEAYAGNDHVIAAAKRALSGESFRYTATLDDITFETHYKPVRTDGEVTSVIGVSMDVTELQRQRERMEFFNSILRHDVLNGMTVIKMRAELLADELDGDHAQYAQTIVDWCNTTTEVTKRVRRVVETLATPDEEHRLEPIDVSAILRRKVHELGNAYPEVTFETAVPDQVRVRADELLSDVLGNVLTNSLEHNDTDGLRIETAVETAADTVQIRIADDGVGIEDDRKRSVFRRGETSHAKETGSGFGLFFVDVMIEKYGGEVRIEDSGAGGACFVVELSLAGEH</sequence>
<dbReference type="InterPro" id="IPR004358">
    <property type="entry name" value="Sig_transdc_His_kin-like_C"/>
</dbReference>
<organism evidence="9 10">
    <name type="scientific">Halobellus rarus</name>
    <dbReference type="NCBI Taxonomy" id="1126237"/>
    <lineage>
        <taxon>Archaea</taxon>
        <taxon>Methanobacteriati</taxon>
        <taxon>Methanobacteriota</taxon>
        <taxon>Stenosarchaea group</taxon>
        <taxon>Halobacteria</taxon>
        <taxon>Halobacteriales</taxon>
        <taxon>Haloferacaceae</taxon>
        <taxon>Halobellus</taxon>
    </lineage>
</organism>